<keyword evidence="6" id="KW-0560">Oxidoreductase</keyword>
<feature type="transmembrane region" description="Helical" evidence="9">
    <location>
        <begin position="166"/>
        <end position="182"/>
    </location>
</feature>
<dbReference type="EMBL" id="JAKELL010000083">
    <property type="protein sequence ID" value="KAH8983856.1"/>
    <property type="molecule type" value="Genomic_DNA"/>
</dbReference>
<feature type="transmembrane region" description="Helical" evidence="9">
    <location>
        <begin position="241"/>
        <end position="262"/>
    </location>
</feature>
<organism evidence="11 12">
    <name type="scientific">Lactarius akahatsu</name>
    <dbReference type="NCBI Taxonomy" id="416441"/>
    <lineage>
        <taxon>Eukaryota</taxon>
        <taxon>Fungi</taxon>
        <taxon>Dikarya</taxon>
        <taxon>Basidiomycota</taxon>
        <taxon>Agaricomycotina</taxon>
        <taxon>Agaricomycetes</taxon>
        <taxon>Russulales</taxon>
        <taxon>Russulaceae</taxon>
        <taxon>Lactarius</taxon>
    </lineage>
</organism>
<sequence length="312" mass="35241">MTSLTVTSTGKSTLLRSFPVTITLENPADVAKFADVKAALAARFPRLYIERQKLTLKGDTKPLDDDAILAAAGVRGGDELVVKDLGPQVSWKTVFLTEYAGPLVIHPLLYHLPNVFYRGQVQHSQLQKYVYAMAVLHFAKRELETLFVHRFSHATMPLRNIFKNSFHYHILSGFFLAYPIYGPTYSANSPYIQGTLRASPPFLWSCAAIWLFAELSNLSTHLTLRNLRPPGTRKRAIPHGYGFGLISCPNYFFESVAWAAVAYMSGSWAAWLFWAASTVQMSIWAAKKQRAYKKEFGKDYPSKRKAIFPFIF</sequence>
<comment type="caution">
    <text evidence="11">The sequence shown here is derived from an EMBL/GenBank/DDBJ whole genome shotgun (WGS) entry which is preliminary data.</text>
</comment>
<keyword evidence="8 9" id="KW-0472">Membrane</keyword>
<evidence type="ECO:0000256" key="1">
    <source>
        <dbReference type="ARBA" id="ARBA00004141"/>
    </source>
</evidence>
<keyword evidence="5 9" id="KW-1133">Transmembrane helix</keyword>
<evidence type="ECO:0000256" key="5">
    <source>
        <dbReference type="ARBA" id="ARBA00022989"/>
    </source>
</evidence>
<evidence type="ECO:0000313" key="11">
    <source>
        <dbReference type="EMBL" id="KAH8983856.1"/>
    </source>
</evidence>
<gene>
    <name evidence="11" type="ORF">EDB92DRAFT_1889057</name>
</gene>
<dbReference type="PROSITE" id="PS50244">
    <property type="entry name" value="S5A_REDUCTASE"/>
    <property type="match status" value="1"/>
</dbReference>
<name>A0AAD4LAH5_9AGAM</name>
<evidence type="ECO:0000259" key="10">
    <source>
        <dbReference type="Pfam" id="PF02544"/>
    </source>
</evidence>
<comment type="subcellular location">
    <subcellularLocation>
        <location evidence="1">Membrane</location>
        <topology evidence="1">Multi-pass membrane protein</topology>
    </subcellularLocation>
</comment>
<keyword evidence="12" id="KW-1185">Reference proteome</keyword>
<dbReference type="GO" id="GO:0016020">
    <property type="term" value="C:membrane"/>
    <property type="evidence" value="ECO:0007669"/>
    <property type="project" value="UniProtKB-SubCell"/>
</dbReference>
<keyword evidence="7" id="KW-0443">Lipid metabolism</keyword>
<evidence type="ECO:0000256" key="9">
    <source>
        <dbReference type="SAM" id="Phobius"/>
    </source>
</evidence>
<protein>
    <submittedName>
        <fullName evidence="11">3-oxo-5-alpha-steroid 4-dehydrogenase-domain-containing protein</fullName>
    </submittedName>
</protein>
<dbReference type="Pfam" id="PF02544">
    <property type="entry name" value="Steroid_dh"/>
    <property type="match status" value="1"/>
</dbReference>
<evidence type="ECO:0000256" key="4">
    <source>
        <dbReference type="ARBA" id="ARBA00022692"/>
    </source>
</evidence>
<dbReference type="PANTHER" id="PTHR10556">
    <property type="entry name" value="3-OXO-5-ALPHA-STEROID 4-DEHYDROGENASE"/>
    <property type="match status" value="1"/>
</dbReference>
<feature type="domain" description="3-oxo-5-alpha-steroid 4-dehydrogenase C-terminal" evidence="10">
    <location>
        <begin position="155"/>
        <end position="312"/>
    </location>
</feature>
<evidence type="ECO:0000256" key="8">
    <source>
        <dbReference type="ARBA" id="ARBA00023136"/>
    </source>
</evidence>
<evidence type="ECO:0000256" key="2">
    <source>
        <dbReference type="ARBA" id="ARBA00007742"/>
    </source>
</evidence>
<dbReference type="Proteomes" id="UP001201163">
    <property type="component" value="Unassembled WGS sequence"/>
</dbReference>
<feature type="transmembrane region" description="Helical" evidence="9">
    <location>
        <begin position="202"/>
        <end position="220"/>
    </location>
</feature>
<dbReference type="Gene3D" id="3.10.20.90">
    <property type="entry name" value="Phosphatidylinositol 3-kinase Catalytic Subunit, Chain A, domain 1"/>
    <property type="match status" value="1"/>
</dbReference>
<feature type="transmembrane region" description="Helical" evidence="9">
    <location>
        <begin position="268"/>
        <end position="286"/>
    </location>
</feature>
<evidence type="ECO:0000256" key="3">
    <source>
        <dbReference type="ARBA" id="ARBA00022516"/>
    </source>
</evidence>
<dbReference type="PANTHER" id="PTHR10556:SF28">
    <property type="entry name" value="VERY-LONG-CHAIN ENOYL-COA REDUCTASE"/>
    <property type="match status" value="1"/>
</dbReference>
<dbReference type="InterPro" id="IPR039357">
    <property type="entry name" value="SRD5A/TECR"/>
</dbReference>
<keyword evidence="3" id="KW-0444">Lipid biosynthesis</keyword>
<dbReference type="AlphaFoldDB" id="A0AAD4LAH5"/>
<proteinExistence type="inferred from homology"/>
<evidence type="ECO:0000256" key="6">
    <source>
        <dbReference type="ARBA" id="ARBA00023002"/>
    </source>
</evidence>
<dbReference type="InterPro" id="IPR001104">
    <property type="entry name" value="3-oxo-5_a-steroid_4-DH_C"/>
</dbReference>
<dbReference type="GO" id="GO:0016627">
    <property type="term" value="F:oxidoreductase activity, acting on the CH-CH group of donors"/>
    <property type="evidence" value="ECO:0007669"/>
    <property type="project" value="InterPro"/>
</dbReference>
<dbReference type="Gene3D" id="1.20.120.1630">
    <property type="match status" value="1"/>
</dbReference>
<reference evidence="11" key="1">
    <citation type="submission" date="2022-01" db="EMBL/GenBank/DDBJ databases">
        <title>Comparative genomics reveals a dynamic genome evolution in the ectomycorrhizal milk-cap (Lactarius) mushrooms.</title>
        <authorList>
            <consortium name="DOE Joint Genome Institute"/>
            <person name="Lebreton A."/>
            <person name="Tang N."/>
            <person name="Kuo A."/>
            <person name="LaButti K."/>
            <person name="Drula E."/>
            <person name="Barry K."/>
            <person name="Clum A."/>
            <person name="Lipzen A."/>
            <person name="Mousain D."/>
            <person name="Ng V."/>
            <person name="Wang R."/>
            <person name="Wang X."/>
            <person name="Dai Y."/>
            <person name="Henrissat B."/>
            <person name="Grigoriev I.V."/>
            <person name="Guerin-Laguette A."/>
            <person name="Yu F."/>
            <person name="Martin F.M."/>
        </authorList>
    </citation>
    <scope>NUCLEOTIDE SEQUENCE</scope>
    <source>
        <strain evidence="11">QP</strain>
    </source>
</reference>
<evidence type="ECO:0000313" key="12">
    <source>
        <dbReference type="Proteomes" id="UP001201163"/>
    </source>
</evidence>
<evidence type="ECO:0000256" key="7">
    <source>
        <dbReference type="ARBA" id="ARBA00023098"/>
    </source>
</evidence>
<comment type="similarity">
    <text evidence="2">Belongs to the steroid 5-alpha reductase family.</text>
</comment>
<keyword evidence="4 9" id="KW-0812">Transmembrane</keyword>
<dbReference type="GO" id="GO:0042761">
    <property type="term" value="P:very long-chain fatty acid biosynthetic process"/>
    <property type="evidence" value="ECO:0007669"/>
    <property type="project" value="TreeGrafter"/>
</dbReference>
<accession>A0AAD4LAH5</accession>